<keyword evidence="2" id="KW-0805">Transcription regulation</keyword>
<evidence type="ECO:0000313" key="7">
    <source>
        <dbReference type="EMBL" id="MBD3663461.1"/>
    </source>
</evidence>
<keyword evidence="3" id="KW-0731">Sigma factor</keyword>
<dbReference type="RefSeq" id="WP_191074425.1">
    <property type="nucleotide sequence ID" value="NZ_JACTAG010000001.1"/>
</dbReference>
<evidence type="ECO:0000259" key="5">
    <source>
        <dbReference type="Pfam" id="PF04542"/>
    </source>
</evidence>
<dbReference type="PANTHER" id="PTHR43133">
    <property type="entry name" value="RNA POLYMERASE ECF-TYPE SIGMA FACTO"/>
    <property type="match status" value="1"/>
</dbReference>
<dbReference type="GO" id="GO:0016987">
    <property type="term" value="F:sigma factor activity"/>
    <property type="evidence" value="ECO:0007669"/>
    <property type="project" value="UniProtKB-KW"/>
</dbReference>
<keyword evidence="8" id="KW-1185">Reference proteome</keyword>
<evidence type="ECO:0000259" key="6">
    <source>
        <dbReference type="Pfam" id="PF08281"/>
    </source>
</evidence>
<proteinExistence type="inferred from homology"/>
<dbReference type="Pfam" id="PF04542">
    <property type="entry name" value="Sigma70_r2"/>
    <property type="match status" value="1"/>
</dbReference>
<dbReference type="InterPro" id="IPR036388">
    <property type="entry name" value="WH-like_DNA-bd_sf"/>
</dbReference>
<dbReference type="GO" id="GO:0006352">
    <property type="term" value="P:DNA-templated transcription initiation"/>
    <property type="evidence" value="ECO:0007669"/>
    <property type="project" value="InterPro"/>
</dbReference>
<dbReference type="NCBIfam" id="TIGR02937">
    <property type="entry name" value="sigma70-ECF"/>
    <property type="match status" value="1"/>
</dbReference>
<evidence type="ECO:0000313" key="8">
    <source>
        <dbReference type="Proteomes" id="UP000635142"/>
    </source>
</evidence>
<dbReference type="GO" id="GO:0003677">
    <property type="term" value="F:DNA binding"/>
    <property type="evidence" value="ECO:0007669"/>
    <property type="project" value="InterPro"/>
</dbReference>
<evidence type="ECO:0000256" key="4">
    <source>
        <dbReference type="ARBA" id="ARBA00023163"/>
    </source>
</evidence>
<feature type="domain" description="RNA polymerase sigma-70 region 2" evidence="5">
    <location>
        <begin position="10"/>
        <end position="72"/>
    </location>
</feature>
<evidence type="ECO:0000256" key="3">
    <source>
        <dbReference type="ARBA" id="ARBA00023082"/>
    </source>
</evidence>
<name>A0A927HE31_9RHOB</name>
<evidence type="ECO:0000256" key="2">
    <source>
        <dbReference type="ARBA" id="ARBA00023015"/>
    </source>
</evidence>
<dbReference type="Gene3D" id="1.10.10.10">
    <property type="entry name" value="Winged helix-like DNA-binding domain superfamily/Winged helix DNA-binding domain"/>
    <property type="match status" value="1"/>
</dbReference>
<dbReference type="InterPro" id="IPR013324">
    <property type="entry name" value="RNA_pol_sigma_r3/r4-like"/>
</dbReference>
<dbReference type="SUPFAM" id="SSF88659">
    <property type="entry name" value="Sigma3 and sigma4 domains of RNA polymerase sigma factors"/>
    <property type="match status" value="1"/>
</dbReference>
<reference evidence="7" key="1">
    <citation type="submission" date="2020-08" db="EMBL/GenBank/DDBJ databases">
        <title>Sulfitobacter aestuariivivens sp. nov., isolated from a tidal flat.</title>
        <authorList>
            <person name="Park S."/>
            <person name="Yoon J.-H."/>
        </authorList>
    </citation>
    <scope>NUCLEOTIDE SEQUENCE</scope>
    <source>
        <strain evidence="7">TSTF-M16</strain>
    </source>
</reference>
<evidence type="ECO:0000256" key="1">
    <source>
        <dbReference type="ARBA" id="ARBA00010641"/>
    </source>
</evidence>
<comment type="caution">
    <text evidence="7">The sequence shown here is derived from an EMBL/GenBank/DDBJ whole genome shotgun (WGS) entry which is preliminary data.</text>
</comment>
<feature type="domain" description="RNA polymerase sigma factor 70 region 4 type 2" evidence="6">
    <location>
        <begin position="96"/>
        <end position="147"/>
    </location>
</feature>
<dbReference type="PANTHER" id="PTHR43133:SF25">
    <property type="entry name" value="RNA POLYMERASE SIGMA FACTOR RFAY-RELATED"/>
    <property type="match status" value="1"/>
</dbReference>
<dbReference type="InterPro" id="IPR014284">
    <property type="entry name" value="RNA_pol_sigma-70_dom"/>
</dbReference>
<comment type="similarity">
    <text evidence="1">Belongs to the sigma-70 factor family. ECF subfamily.</text>
</comment>
<dbReference type="EMBL" id="JACTAG010000001">
    <property type="protein sequence ID" value="MBD3663461.1"/>
    <property type="molecule type" value="Genomic_DNA"/>
</dbReference>
<dbReference type="SUPFAM" id="SSF88946">
    <property type="entry name" value="Sigma2 domain of RNA polymerase sigma factors"/>
    <property type="match status" value="1"/>
</dbReference>
<keyword evidence="4" id="KW-0804">Transcription</keyword>
<dbReference type="AlphaFoldDB" id="A0A927HE31"/>
<dbReference type="InterPro" id="IPR013325">
    <property type="entry name" value="RNA_pol_sigma_r2"/>
</dbReference>
<protein>
    <submittedName>
        <fullName evidence="7">Sigma-70 family RNA polymerase sigma factor</fullName>
    </submittedName>
</protein>
<dbReference type="InterPro" id="IPR013249">
    <property type="entry name" value="RNA_pol_sigma70_r4_t2"/>
</dbReference>
<dbReference type="InterPro" id="IPR007627">
    <property type="entry name" value="RNA_pol_sigma70_r2"/>
</dbReference>
<dbReference type="InterPro" id="IPR039425">
    <property type="entry name" value="RNA_pol_sigma-70-like"/>
</dbReference>
<gene>
    <name evidence="7" type="ORF">H9Q16_05975</name>
</gene>
<dbReference type="Gene3D" id="1.10.1740.10">
    <property type="match status" value="1"/>
</dbReference>
<accession>A0A927HE31</accession>
<dbReference type="Proteomes" id="UP000635142">
    <property type="component" value="Unassembled WGS sequence"/>
</dbReference>
<dbReference type="Pfam" id="PF08281">
    <property type="entry name" value="Sigma70_r4_2"/>
    <property type="match status" value="1"/>
</dbReference>
<sequence length="161" mass="18119">MTETVFMPTLLPRLQRRARRLCRTRDDAEDLAQEAALRLLQRLAKNNDVDRPEHYAMILLHNLARQNWRQRQETEELADDMAQTAPAAPGRIACAELRAAIAGLPCEQADLMARLLEGESSPRAIAQQTGLPLGTVMSRLARARARLRKELDVEGSVEELL</sequence>
<organism evidence="7 8">
    <name type="scientific">Sulfitobacter aestuariivivens</name>
    <dbReference type="NCBI Taxonomy" id="2766981"/>
    <lineage>
        <taxon>Bacteria</taxon>
        <taxon>Pseudomonadati</taxon>
        <taxon>Pseudomonadota</taxon>
        <taxon>Alphaproteobacteria</taxon>
        <taxon>Rhodobacterales</taxon>
        <taxon>Roseobacteraceae</taxon>
        <taxon>Sulfitobacter</taxon>
    </lineage>
</organism>